<evidence type="ECO:0000256" key="5">
    <source>
        <dbReference type="ARBA" id="ARBA00022694"/>
    </source>
</evidence>
<dbReference type="GeneID" id="82320503"/>
<dbReference type="NCBIfam" id="TIGR00150">
    <property type="entry name" value="T6A_YjeE"/>
    <property type="match status" value="1"/>
</dbReference>
<evidence type="ECO:0000256" key="7">
    <source>
        <dbReference type="ARBA" id="ARBA00022741"/>
    </source>
</evidence>
<reference evidence="11 12" key="1">
    <citation type="journal article" date="2014" name="Genome Announc.">
        <title>Draft genome sequences of eight enterohepatic helicobacter species isolated from both laboratory and wild rodents.</title>
        <authorList>
            <person name="Sheh A."/>
            <person name="Shen Z."/>
            <person name="Fox J.G."/>
        </authorList>
    </citation>
    <scope>NUCLEOTIDE SEQUENCE [LARGE SCALE GENOMIC DNA]</scope>
    <source>
        <strain evidence="11 12">MIT 01-6451</strain>
    </source>
</reference>
<proteinExistence type="inferred from homology"/>
<evidence type="ECO:0000313" key="11">
    <source>
        <dbReference type="EMBL" id="TLE02705.1"/>
    </source>
</evidence>
<dbReference type="GO" id="GO:0046872">
    <property type="term" value="F:metal ion binding"/>
    <property type="evidence" value="ECO:0007669"/>
    <property type="project" value="UniProtKB-KW"/>
</dbReference>
<evidence type="ECO:0000256" key="4">
    <source>
        <dbReference type="ARBA" id="ARBA00022490"/>
    </source>
</evidence>
<name>A0A4U8TSA7_9HELI</name>
<sequence>MSEFLLQENELNLLCQELKDSLQNGNIVLLQGNIGSGKTTLVRSFVESFGYTAQVSSPTFNLALSYENPQYTNIHHYDMYRKNIHDMLELGLLDMLEQQGVHFIEWGEENLKHLLIQNGFKVISIDITPTPTHHRIYKVSYE</sequence>
<comment type="similarity">
    <text evidence="2">Belongs to the TsaE family.</text>
</comment>
<gene>
    <name evidence="11" type="primary">tsaE</name>
    <name evidence="11" type="ORF">LS65_001905</name>
</gene>
<dbReference type="GO" id="GO:0002949">
    <property type="term" value="P:tRNA threonylcarbamoyladenosine modification"/>
    <property type="evidence" value="ECO:0007669"/>
    <property type="project" value="InterPro"/>
</dbReference>
<keyword evidence="4" id="KW-0963">Cytoplasm</keyword>
<comment type="subcellular location">
    <subcellularLocation>
        <location evidence="1">Cytoplasm</location>
    </subcellularLocation>
</comment>
<evidence type="ECO:0000256" key="10">
    <source>
        <dbReference type="ARBA" id="ARBA00032441"/>
    </source>
</evidence>
<dbReference type="EMBL" id="JRMQ02000002">
    <property type="protein sequence ID" value="TLE02705.1"/>
    <property type="molecule type" value="Genomic_DNA"/>
</dbReference>
<keyword evidence="6" id="KW-0479">Metal-binding</keyword>
<evidence type="ECO:0000256" key="2">
    <source>
        <dbReference type="ARBA" id="ARBA00007599"/>
    </source>
</evidence>
<dbReference type="GO" id="GO:0016740">
    <property type="term" value="F:transferase activity"/>
    <property type="evidence" value="ECO:0007669"/>
    <property type="project" value="UniProtKB-KW"/>
</dbReference>
<dbReference type="InterPro" id="IPR027417">
    <property type="entry name" value="P-loop_NTPase"/>
</dbReference>
<dbReference type="SUPFAM" id="SSF52540">
    <property type="entry name" value="P-loop containing nucleoside triphosphate hydrolases"/>
    <property type="match status" value="1"/>
</dbReference>
<comment type="caution">
    <text evidence="11">The sequence shown here is derived from an EMBL/GenBank/DDBJ whole genome shotgun (WGS) entry which is preliminary data.</text>
</comment>
<evidence type="ECO:0000256" key="8">
    <source>
        <dbReference type="ARBA" id="ARBA00022840"/>
    </source>
</evidence>
<dbReference type="STRING" id="425400.LS65_08095"/>
<dbReference type="AlphaFoldDB" id="A0A4U8TSA7"/>
<keyword evidence="9" id="KW-0460">Magnesium</keyword>
<evidence type="ECO:0000256" key="3">
    <source>
        <dbReference type="ARBA" id="ARBA00019010"/>
    </source>
</evidence>
<dbReference type="PANTHER" id="PTHR33540">
    <property type="entry name" value="TRNA THREONYLCARBAMOYLADENOSINE BIOSYNTHESIS PROTEIN TSAE"/>
    <property type="match status" value="1"/>
</dbReference>
<evidence type="ECO:0000256" key="6">
    <source>
        <dbReference type="ARBA" id="ARBA00022723"/>
    </source>
</evidence>
<dbReference type="Gene3D" id="3.40.50.300">
    <property type="entry name" value="P-loop containing nucleotide triphosphate hydrolases"/>
    <property type="match status" value="1"/>
</dbReference>
<protein>
    <recommendedName>
        <fullName evidence="3">tRNA threonylcarbamoyladenosine biosynthesis protein TsaE</fullName>
    </recommendedName>
    <alternativeName>
        <fullName evidence="10">t(6)A37 threonylcarbamoyladenosine biosynthesis protein TsaE</fullName>
    </alternativeName>
</protein>
<keyword evidence="8" id="KW-0067">ATP-binding</keyword>
<dbReference type="RefSeq" id="WP_034362933.1">
    <property type="nucleotide sequence ID" value="NZ_CAJUDB010000001.1"/>
</dbReference>
<dbReference type="InterPro" id="IPR003442">
    <property type="entry name" value="T6A_TsaE"/>
</dbReference>
<dbReference type="Proteomes" id="UP000029707">
    <property type="component" value="Unassembled WGS sequence"/>
</dbReference>
<evidence type="ECO:0000256" key="1">
    <source>
        <dbReference type="ARBA" id="ARBA00004496"/>
    </source>
</evidence>
<keyword evidence="7" id="KW-0547">Nucleotide-binding</keyword>
<organism evidence="11 12">
    <name type="scientific">Helicobacter japonicus</name>
    <dbReference type="NCBI Taxonomy" id="425400"/>
    <lineage>
        <taxon>Bacteria</taxon>
        <taxon>Pseudomonadati</taxon>
        <taxon>Campylobacterota</taxon>
        <taxon>Epsilonproteobacteria</taxon>
        <taxon>Campylobacterales</taxon>
        <taxon>Helicobacteraceae</taxon>
        <taxon>Helicobacter</taxon>
    </lineage>
</organism>
<keyword evidence="5" id="KW-0819">tRNA processing</keyword>
<dbReference type="GO" id="GO:0005737">
    <property type="term" value="C:cytoplasm"/>
    <property type="evidence" value="ECO:0007669"/>
    <property type="project" value="UniProtKB-SubCell"/>
</dbReference>
<dbReference type="PANTHER" id="PTHR33540:SF2">
    <property type="entry name" value="TRNA THREONYLCARBAMOYLADENOSINE BIOSYNTHESIS PROTEIN TSAE"/>
    <property type="match status" value="1"/>
</dbReference>
<evidence type="ECO:0000313" key="12">
    <source>
        <dbReference type="Proteomes" id="UP000029707"/>
    </source>
</evidence>
<keyword evidence="12" id="KW-1185">Reference proteome</keyword>
<accession>A0A4U8TSA7</accession>
<dbReference type="OrthoDB" id="9815896at2"/>
<dbReference type="GO" id="GO:0005524">
    <property type="term" value="F:ATP binding"/>
    <property type="evidence" value="ECO:0007669"/>
    <property type="project" value="UniProtKB-KW"/>
</dbReference>
<dbReference type="Pfam" id="PF02367">
    <property type="entry name" value="TsaE"/>
    <property type="match status" value="1"/>
</dbReference>
<evidence type="ECO:0000256" key="9">
    <source>
        <dbReference type="ARBA" id="ARBA00022842"/>
    </source>
</evidence>